<feature type="coiled-coil region" evidence="1">
    <location>
        <begin position="175"/>
        <end position="245"/>
    </location>
</feature>
<sequence>MQGNIYGNIYSKGGSITINGKCIGGEIETVNGKILINGDIIDNSNIISENGTIIVENVKDSVIIGNDILIKNAEGCKIIGHKVKILKSIGNEIIGDYLHINELVDKKDNKNIIYSFLFNIGKIIDTLDTLYKDYLNLSKFLIDLKKKKENLLFKLNDGINYDTEYKDYYEIERKVRKGEIKLNKLSDEKKQVLEKVLNIIKDRRQELKSDLNTTTNLEKKTLTEKNQLNNKIKSLEIKMNEFKVSNLEKGYFVQKSNGDSFDNRLYSVPVSVKELLNSKIGFEKKIKILKGDIDVSYVDYLNDLFGSFVSNLKLQEVYTEKTNTKDGRERFNTVRSFHRTVLVADDNIQEQVDNIKESHDILVNNVLKAKMLDIGINGIGLVIKNDGTVLNKGDQLFLELKDEGGYIKFNFIVDRKEANENYIRFGGHFEGIDLNTELKLLNIKKSYENSVKS</sequence>
<name>A0ABS5QLR6_9BACT</name>
<dbReference type="EMBL" id="JAEDAM010000045">
    <property type="protein sequence ID" value="MBS8122141.1"/>
    <property type="molecule type" value="Genomic_DNA"/>
</dbReference>
<dbReference type="InterPro" id="IPR009875">
    <property type="entry name" value="PilZ_domain"/>
</dbReference>
<keyword evidence="1" id="KW-0175">Coiled coil</keyword>
<dbReference type="Pfam" id="PF07238">
    <property type="entry name" value="PilZ"/>
    <property type="match status" value="1"/>
</dbReference>
<keyword evidence="4" id="KW-1185">Reference proteome</keyword>
<evidence type="ECO:0000256" key="1">
    <source>
        <dbReference type="SAM" id="Coils"/>
    </source>
</evidence>
<protein>
    <recommendedName>
        <fullName evidence="2">PilZ domain-containing protein</fullName>
    </recommendedName>
</protein>
<reference evidence="3 4" key="1">
    <citation type="journal article" date="2021" name="Nat. Commun.">
        <title>Reductive evolution and unique predatory mode in the CPR bacterium Vampirococcus lugosii.</title>
        <authorList>
            <person name="Moreira D."/>
            <person name="Zivanovic Y."/>
            <person name="Lopez-Archilla A.I."/>
            <person name="Iniesto M."/>
            <person name="Lopez-Garcia P."/>
        </authorList>
    </citation>
    <scope>NUCLEOTIDE SEQUENCE [LARGE SCALE GENOMIC DNA]</scope>
    <source>
        <strain evidence="3">Chiprana</strain>
    </source>
</reference>
<gene>
    <name evidence="3" type="ORF">VAMP_125n22</name>
</gene>
<dbReference type="Proteomes" id="UP000680365">
    <property type="component" value="Unassembled WGS sequence"/>
</dbReference>
<evidence type="ECO:0000259" key="2">
    <source>
        <dbReference type="Pfam" id="PF07238"/>
    </source>
</evidence>
<evidence type="ECO:0000313" key="4">
    <source>
        <dbReference type="Proteomes" id="UP000680365"/>
    </source>
</evidence>
<comment type="caution">
    <text evidence="3">The sequence shown here is derived from an EMBL/GenBank/DDBJ whole genome shotgun (WGS) entry which is preliminary data.</text>
</comment>
<accession>A0ABS5QLR6</accession>
<feature type="domain" description="PilZ" evidence="2">
    <location>
        <begin position="365"/>
        <end position="441"/>
    </location>
</feature>
<dbReference type="RefSeq" id="WP_213349383.1">
    <property type="nucleotide sequence ID" value="NZ_JAEDAM010000045.1"/>
</dbReference>
<proteinExistence type="predicted"/>
<organism evidence="3 4">
    <name type="scientific">Candidatus Vampirococcus lugosii</name>
    <dbReference type="NCBI Taxonomy" id="2789015"/>
    <lineage>
        <taxon>Bacteria</taxon>
        <taxon>Candidatus Absconditibacteriota</taxon>
        <taxon>Vampirococcus</taxon>
    </lineage>
</organism>
<evidence type="ECO:0000313" key="3">
    <source>
        <dbReference type="EMBL" id="MBS8122141.1"/>
    </source>
</evidence>